<dbReference type="EMBL" id="LXJU01000028">
    <property type="protein sequence ID" value="OGE48469.1"/>
    <property type="molecule type" value="Genomic_DNA"/>
</dbReference>
<organism evidence="1 2">
    <name type="scientific">Penicillium arizonense</name>
    <dbReference type="NCBI Taxonomy" id="1835702"/>
    <lineage>
        <taxon>Eukaryota</taxon>
        <taxon>Fungi</taxon>
        <taxon>Dikarya</taxon>
        <taxon>Ascomycota</taxon>
        <taxon>Pezizomycotina</taxon>
        <taxon>Eurotiomycetes</taxon>
        <taxon>Eurotiomycetidae</taxon>
        <taxon>Eurotiales</taxon>
        <taxon>Aspergillaceae</taxon>
        <taxon>Penicillium</taxon>
    </lineage>
</organism>
<evidence type="ECO:0000313" key="2">
    <source>
        <dbReference type="Proteomes" id="UP000177622"/>
    </source>
</evidence>
<dbReference type="GeneID" id="34580989"/>
<sequence length="88" mass="10093">MGEAPGFWIVARTDRPAGRVILENPGKPKRIITAETANHEMELRHFTQQQHPSRFGTDFWTFTSKTIQIPNPLMKCFLAMGPVKILWT</sequence>
<keyword evidence="2" id="KW-1185">Reference proteome</keyword>
<dbReference type="Proteomes" id="UP000177622">
    <property type="component" value="Unassembled WGS sequence"/>
</dbReference>
<gene>
    <name evidence="1" type="ORF">PENARI_c028G12279</name>
</gene>
<dbReference type="AlphaFoldDB" id="A0A1F5L689"/>
<reference evidence="1 2" key="1">
    <citation type="journal article" date="2016" name="Sci. Rep.">
        <title>Penicillium arizonense, a new, genome sequenced fungal species, reveals a high chemical diversity in secreted metabolites.</title>
        <authorList>
            <person name="Grijseels S."/>
            <person name="Nielsen J.C."/>
            <person name="Randelovic M."/>
            <person name="Nielsen J."/>
            <person name="Nielsen K.F."/>
            <person name="Workman M."/>
            <person name="Frisvad J.C."/>
        </authorList>
    </citation>
    <scope>NUCLEOTIDE SEQUENCE [LARGE SCALE GENOMIC DNA]</scope>
    <source>
        <strain evidence="1 2">CBS 141311</strain>
    </source>
</reference>
<accession>A0A1F5L689</accession>
<protein>
    <submittedName>
        <fullName evidence="1">Uncharacterized protein</fullName>
    </submittedName>
</protein>
<name>A0A1F5L689_PENAI</name>
<dbReference type="RefSeq" id="XP_022483924.1">
    <property type="nucleotide sequence ID" value="XM_022636255.1"/>
</dbReference>
<comment type="caution">
    <text evidence="1">The sequence shown here is derived from an EMBL/GenBank/DDBJ whole genome shotgun (WGS) entry which is preliminary data.</text>
</comment>
<proteinExistence type="predicted"/>
<evidence type="ECO:0000313" key="1">
    <source>
        <dbReference type="EMBL" id="OGE48469.1"/>
    </source>
</evidence>